<dbReference type="PROSITE" id="PS51186">
    <property type="entry name" value="GNAT"/>
    <property type="match status" value="1"/>
</dbReference>
<evidence type="ECO:0000259" key="3">
    <source>
        <dbReference type="PROSITE" id="PS51186"/>
    </source>
</evidence>
<dbReference type="GO" id="GO:0016747">
    <property type="term" value="F:acyltransferase activity, transferring groups other than amino-acyl groups"/>
    <property type="evidence" value="ECO:0007669"/>
    <property type="project" value="InterPro"/>
</dbReference>
<organism evidence="4 5">
    <name type="scientific">Afifella marina DSM 2698</name>
    <dbReference type="NCBI Taxonomy" id="1120955"/>
    <lineage>
        <taxon>Bacteria</taxon>
        <taxon>Pseudomonadati</taxon>
        <taxon>Pseudomonadota</taxon>
        <taxon>Alphaproteobacteria</taxon>
        <taxon>Hyphomicrobiales</taxon>
        <taxon>Afifellaceae</taxon>
        <taxon>Afifella</taxon>
    </lineage>
</organism>
<accession>A0A1G5MAF1</accession>
<evidence type="ECO:0000313" key="4">
    <source>
        <dbReference type="EMBL" id="SCZ22076.1"/>
    </source>
</evidence>
<evidence type="ECO:0000256" key="2">
    <source>
        <dbReference type="ARBA" id="ARBA00023315"/>
    </source>
</evidence>
<reference evidence="4 5" key="1">
    <citation type="submission" date="2016-10" db="EMBL/GenBank/DDBJ databases">
        <authorList>
            <person name="de Groot N.N."/>
        </authorList>
    </citation>
    <scope>NUCLEOTIDE SEQUENCE [LARGE SCALE GENOMIC DNA]</scope>
    <source>
        <strain evidence="4 5">DSM 2698</strain>
    </source>
</reference>
<dbReference type="RefSeq" id="WP_092809179.1">
    <property type="nucleotide sequence ID" value="NZ_FMVW01000001.1"/>
</dbReference>
<evidence type="ECO:0000256" key="1">
    <source>
        <dbReference type="ARBA" id="ARBA00022679"/>
    </source>
</evidence>
<dbReference type="Pfam" id="PF00583">
    <property type="entry name" value="Acetyltransf_1"/>
    <property type="match status" value="1"/>
</dbReference>
<dbReference type="InterPro" id="IPR050832">
    <property type="entry name" value="Bact_Acetyltransf"/>
</dbReference>
<keyword evidence="2" id="KW-0012">Acyltransferase</keyword>
<name>A0A1G5MAF1_AFIMA</name>
<sequence length="154" mass="16881">MTELAITEFDRADFGGKDEDALVALWDRAGLTRPWNDPRLDIRFACAAPASTILVGRLAEEDTIAACVMVGHDGHRGTVYYVATDPDWRGHGFGREMMAAAEDWLAAKGIWKLNLLIRGDNATAKGFYEALGFHAQERICMQKEIKAAATPKAG</sequence>
<dbReference type="GO" id="GO:0005840">
    <property type="term" value="C:ribosome"/>
    <property type="evidence" value="ECO:0007669"/>
    <property type="project" value="UniProtKB-KW"/>
</dbReference>
<dbReference type="Proteomes" id="UP000199347">
    <property type="component" value="Unassembled WGS sequence"/>
</dbReference>
<dbReference type="EMBL" id="FMVW01000001">
    <property type="protein sequence ID" value="SCZ22076.1"/>
    <property type="molecule type" value="Genomic_DNA"/>
</dbReference>
<keyword evidence="5" id="KW-1185">Reference proteome</keyword>
<dbReference type="AlphaFoldDB" id="A0A1G5MAF1"/>
<feature type="domain" description="N-acetyltransferase" evidence="3">
    <location>
        <begin position="4"/>
        <end position="154"/>
    </location>
</feature>
<keyword evidence="1" id="KW-0808">Transferase</keyword>
<dbReference type="SUPFAM" id="SSF55729">
    <property type="entry name" value="Acyl-CoA N-acyltransferases (Nat)"/>
    <property type="match status" value="1"/>
</dbReference>
<dbReference type="InterPro" id="IPR016181">
    <property type="entry name" value="Acyl_CoA_acyltransferase"/>
</dbReference>
<evidence type="ECO:0000313" key="5">
    <source>
        <dbReference type="Proteomes" id="UP000199347"/>
    </source>
</evidence>
<dbReference type="InterPro" id="IPR000182">
    <property type="entry name" value="GNAT_dom"/>
</dbReference>
<keyword evidence="4" id="KW-0689">Ribosomal protein</keyword>
<dbReference type="Gene3D" id="3.40.630.30">
    <property type="match status" value="1"/>
</dbReference>
<keyword evidence="4" id="KW-0687">Ribonucleoprotein</keyword>
<dbReference type="OrthoDB" id="1821130at2"/>
<dbReference type="PANTHER" id="PTHR43877">
    <property type="entry name" value="AMINOALKYLPHOSPHONATE N-ACETYLTRANSFERASE-RELATED-RELATED"/>
    <property type="match status" value="1"/>
</dbReference>
<dbReference type="STRING" id="1120955.SAMN03080610_00368"/>
<protein>
    <submittedName>
        <fullName evidence="4">Ribosomal protein S18 acetylase RimI</fullName>
    </submittedName>
</protein>
<dbReference type="NCBIfam" id="NF002959">
    <property type="entry name" value="PRK03624.1"/>
    <property type="match status" value="1"/>
</dbReference>
<dbReference type="CDD" id="cd04301">
    <property type="entry name" value="NAT_SF"/>
    <property type="match status" value="1"/>
</dbReference>
<gene>
    <name evidence="4" type="ORF">SAMN03080610_00368</name>
</gene>
<proteinExistence type="predicted"/>